<sequence length="70" mass="7865">MKSPRKSPILKSNQVRLEEQPVCLSESTLEDHSSIILKRRGELITSIEVTCTCGKVTILDCAYEQQESLT</sequence>
<comment type="caution">
    <text evidence="1">The sequence shown here is derived from an EMBL/GenBank/DDBJ whole genome shotgun (WGS) entry which is preliminary data.</text>
</comment>
<reference evidence="1 2" key="1">
    <citation type="submission" date="2019-02" db="EMBL/GenBank/DDBJ databases">
        <title>Deep-cultivation of Planctomycetes and their phenomic and genomic characterization uncovers novel biology.</title>
        <authorList>
            <person name="Wiegand S."/>
            <person name="Jogler M."/>
            <person name="Boedeker C."/>
            <person name="Pinto D."/>
            <person name="Vollmers J."/>
            <person name="Rivas-Marin E."/>
            <person name="Kohn T."/>
            <person name="Peeters S.H."/>
            <person name="Heuer A."/>
            <person name="Rast P."/>
            <person name="Oberbeckmann S."/>
            <person name="Bunk B."/>
            <person name="Jeske O."/>
            <person name="Meyerdierks A."/>
            <person name="Storesund J.E."/>
            <person name="Kallscheuer N."/>
            <person name="Luecker S."/>
            <person name="Lage O.M."/>
            <person name="Pohl T."/>
            <person name="Merkel B.J."/>
            <person name="Hornburger P."/>
            <person name="Mueller R.-W."/>
            <person name="Bruemmer F."/>
            <person name="Labrenz M."/>
            <person name="Spormann A.M."/>
            <person name="Op Den Camp H."/>
            <person name="Overmann J."/>
            <person name="Amann R."/>
            <person name="Jetten M.S.M."/>
            <person name="Mascher T."/>
            <person name="Medema M.H."/>
            <person name="Devos D.P."/>
            <person name="Kaster A.-K."/>
            <person name="Ovreas L."/>
            <person name="Rohde M."/>
            <person name="Galperin M.Y."/>
            <person name="Jogler C."/>
        </authorList>
    </citation>
    <scope>NUCLEOTIDE SEQUENCE [LARGE SCALE GENOMIC DNA]</scope>
    <source>
        <strain evidence="1 2">KOR42</strain>
    </source>
</reference>
<dbReference type="EMBL" id="SIHI01000035">
    <property type="protein sequence ID" value="TWT43030.1"/>
    <property type="molecule type" value="Genomic_DNA"/>
</dbReference>
<evidence type="ECO:0000313" key="2">
    <source>
        <dbReference type="Proteomes" id="UP000317243"/>
    </source>
</evidence>
<name>A0A5C5VX90_9PLAN</name>
<protein>
    <submittedName>
        <fullName evidence="1">Uncharacterized protein</fullName>
    </submittedName>
</protein>
<organism evidence="1 2">
    <name type="scientific">Thalassoglobus neptunius</name>
    <dbReference type="NCBI Taxonomy" id="1938619"/>
    <lineage>
        <taxon>Bacteria</taxon>
        <taxon>Pseudomonadati</taxon>
        <taxon>Planctomycetota</taxon>
        <taxon>Planctomycetia</taxon>
        <taxon>Planctomycetales</taxon>
        <taxon>Planctomycetaceae</taxon>
        <taxon>Thalassoglobus</taxon>
    </lineage>
</organism>
<evidence type="ECO:0000313" key="1">
    <source>
        <dbReference type="EMBL" id="TWT43030.1"/>
    </source>
</evidence>
<proteinExistence type="predicted"/>
<gene>
    <name evidence="1" type="ORF">KOR42_45600</name>
</gene>
<keyword evidence="2" id="KW-1185">Reference proteome</keyword>
<dbReference type="AlphaFoldDB" id="A0A5C5VX90"/>
<accession>A0A5C5VX90</accession>
<dbReference type="Proteomes" id="UP000317243">
    <property type="component" value="Unassembled WGS sequence"/>
</dbReference>
<dbReference type="RefSeq" id="WP_146511907.1">
    <property type="nucleotide sequence ID" value="NZ_SIHI01000035.1"/>
</dbReference>